<gene>
    <name evidence="3" type="ORF">HMPREF0731_0576</name>
</gene>
<dbReference type="InterPro" id="IPR001509">
    <property type="entry name" value="Epimerase_deHydtase"/>
</dbReference>
<evidence type="ECO:0000259" key="2">
    <source>
        <dbReference type="Pfam" id="PF01370"/>
    </source>
</evidence>
<feature type="non-terminal residue" evidence="3">
    <location>
        <position position="1"/>
    </location>
</feature>
<dbReference type="InterPro" id="IPR036291">
    <property type="entry name" value="NAD(P)-bd_dom_sf"/>
</dbReference>
<organism evidence="3 4">
    <name type="scientific">Pseudoroseomonas cervicalis ATCC 49957</name>
    <dbReference type="NCBI Taxonomy" id="525371"/>
    <lineage>
        <taxon>Bacteria</taxon>
        <taxon>Pseudomonadati</taxon>
        <taxon>Pseudomonadota</taxon>
        <taxon>Alphaproteobacteria</taxon>
        <taxon>Acetobacterales</taxon>
        <taxon>Roseomonadaceae</taxon>
        <taxon>Roseomonas</taxon>
    </lineage>
</organism>
<evidence type="ECO:0000256" key="1">
    <source>
        <dbReference type="ARBA" id="ARBA00023027"/>
    </source>
</evidence>
<dbReference type="SUPFAM" id="SSF51735">
    <property type="entry name" value="NAD(P)-binding Rossmann-fold domains"/>
    <property type="match status" value="1"/>
</dbReference>
<dbReference type="Pfam" id="PF01370">
    <property type="entry name" value="Epimerase"/>
    <property type="match status" value="1"/>
</dbReference>
<evidence type="ECO:0000313" key="4">
    <source>
        <dbReference type="Proteomes" id="UP000005324"/>
    </source>
</evidence>
<sequence>APAIAEATHLLVTAGPDAAGEDPVLAAHGAALAAAPKLRWVGYLSTTGVYGDRAGGWVEEDTPPAPGQERSRRRLAVEEAWRRLAAARGLSLDLMRCAGIYGPGRSALDELRAGRGRRVDRPGHFFSRIHVEDIARAVLAAAGRPAPGARVLHLADDLPAANAEVMAEAARLLGQAPPPLIPFAEAEAAMSPMARGFWAENRRIASARTQAGLGLLWRHPTYREGLRAVLQAEQAGAA</sequence>
<reference evidence="3 4" key="1">
    <citation type="submission" date="2010-04" db="EMBL/GenBank/DDBJ databases">
        <authorList>
            <person name="Qin X."/>
            <person name="Bachman B."/>
            <person name="Battles P."/>
            <person name="Bell A."/>
            <person name="Bess C."/>
            <person name="Bickham C."/>
            <person name="Chaboub L."/>
            <person name="Chen D."/>
            <person name="Coyle M."/>
            <person name="Deiros D.R."/>
            <person name="Dinh H."/>
            <person name="Forbes L."/>
            <person name="Fowler G."/>
            <person name="Francisco L."/>
            <person name="Fu Q."/>
            <person name="Gubbala S."/>
            <person name="Hale W."/>
            <person name="Han Y."/>
            <person name="Hemphill L."/>
            <person name="Highlander S.K."/>
            <person name="Hirani K."/>
            <person name="Hogues M."/>
            <person name="Jackson L."/>
            <person name="Jakkamsetti A."/>
            <person name="Javaid M."/>
            <person name="Jiang H."/>
            <person name="Korchina V."/>
            <person name="Kovar C."/>
            <person name="Lara F."/>
            <person name="Lee S."/>
            <person name="Mata R."/>
            <person name="Mathew T."/>
            <person name="Moen C."/>
            <person name="Morales K."/>
            <person name="Munidasa M."/>
            <person name="Nazareth L."/>
            <person name="Ngo R."/>
            <person name="Nguyen L."/>
            <person name="Okwuonu G."/>
            <person name="Ongeri F."/>
            <person name="Patil S."/>
            <person name="Petrosino J."/>
            <person name="Pham C."/>
            <person name="Pham P."/>
            <person name="Pu L.-L."/>
            <person name="Puazo M."/>
            <person name="Raj R."/>
            <person name="Reid J."/>
            <person name="Rouhana J."/>
            <person name="Saada N."/>
            <person name="Shang Y."/>
            <person name="Simmons D."/>
            <person name="Thornton R."/>
            <person name="Warren J."/>
            <person name="Weissenberger G."/>
            <person name="Zhang J."/>
            <person name="Zhang L."/>
            <person name="Zhou C."/>
            <person name="Zhu D."/>
            <person name="Muzny D."/>
            <person name="Worley K."/>
            <person name="Gibbs R."/>
        </authorList>
    </citation>
    <scope>NUCLEOTIDE SEQUENCE [LARGE SCALE GENOMIC DNA]</scope>
    <source>
        <strain evidence="3 4">ATCC 49957</strain>
    </source>
</reference>
<dbReference type="RefSeq" id="WP_007003636.1">
    <property type="nucleotide sequence ID" value="NZ_GG770778.1"/>
</dbReference>
<dbReference type="AlphaFoldDB" id="D5RHL7"/>
<proteinExistence type="predicted"/>
<evidence type="ECO:0000313" key="3">
    <source>
        <dbReference type="EMBL" id="EFH13190.1"/>
    </source>
</evidence>
<accession>D5RHL7</accession>
<dbReference type="HOGENOM" id="CLU_1279987_0_0_5"/>
<dbReference type="PANTHER" id="PTHR43574">
    <property type="entry name" value="EPIMERASE-RELATED"/>
    <property type="match status" value="1"/>
</dbReference>
<feature type="domain" description="NAD-dependent epimerase/dehydratase" evidence="2">
    <location>
        <begin position="40"/>
        <end position="146"/>
    </location>
</feature>
<protein>
    <recommendedName>
        <fullName evidence="2">NAD-dependent epimerase/dehydratase domain-containing protein</fullName>
    </recommendedName>
</protein>
<keyword evidence="4" id="KW-1185">Reference proteome</keyword>
<keyword evidence="1" id="KW-0520">NAD</keyword>
<name>D5RHL7_9PROT</name>
<dbReference type="Gene3D" id="3.40.50.720">
    <property type="entry name" value="NAD(P)-binding Rossmann-like Domain"/>
    <property type="match status" value="1"/>
</dbReference>
<dbReference type="Proteomes" id="UP000005324">
    <property type="component" value="Unassembled WGS sequence"/>
</dbReference>
<dbReference type="EMBL" id="ADVL01000106">
    <property type="protein sequence ID" value="EFH13190.1"/>
    <property type="molecule type" value="Genomic_DNA"/>
</dbReference>
<comment type="caution">
    <text evidence="3">The sequence shown here is derived from an EMBL/GenBank/DDBJ whole genome shotgun (WGS) entry which is preliminary data.</text>
</comment>